<evidence type="ECO:0000313" key="1">
    <source>
        <dbReference type="EMBL" id="OGF81745.1"/>
    </source>
</evidence>
<dbReference type="InterPro" id="IPR043148">
    <property type="entry name" value="TagF_C"/>
</dbReference>
<accession>A0A1F5X1H3</accession>
<dbReference type="GO" id="GO:0016020">
    <property type="term" value="C:membrane"/>
    <property type="evidence" value="ECO:0007669"/>
    <property type="project" value="InterPro"/>
</dbReference>
<dbReference type="InterPro" id="IPR007554">
    <property type="entry name" value="Glycerophosphate_synth"/>
</dbReference>
<name>A0A1F5X1H3_9BACT</name>
<reference evidence="1 2" key="1">
    <citation type="journal article" date="2016" name="Nat. Commun.">
        <title>Thousands of microbial genomes shed light on interconnected biogeochemical processes in an aquifer system.</title>
        <authorList>
            <person name="Anantharaman K."/>
            <person name="Brown C.T."/>
            <person name="Hug L.A."/>
            <person name="Sharon I."/>
            <person name="Castelle C.J."/>
            <person name="Probst A.J."/>
            <person name="Thomas B.C."/>
            <person name="Singh A."/>
            <person name="Wilkins M.J."/>
            <person name="Karaoz U."/>
            <person name="Brodie E.L."/>
            <person name="Williams K.H."/>
            <person name="Hubbard S.S."/>
            <person name="Banfield J.F."/>
        </authorList>
    </citation>
    <scope>NUCLEOTIDE SEQUENCE [LARGE SCALE GENOMIC DNA]</scope>
</reference>
<protein>
    <submittedName>
        <fullName evidence="1">Uncharacterized protein</fullName>
    </submittedName>
</protein>
<dbReference type="Proteomes" id="UP000178046">
    <property type="component" value="Unassembled WGS sequence"/>
</dbReference>
<dbReference type="GO" id="GO:0047355">
    <property type="term" value="F:CDP-glycerol glycerophosphotransferase activity"/>
    <property type="evidence" value="ECO:0007669"/>
    <property type="project" value="InterPro"/>
</dbReference>
<dbReference type="Pfam" id="PF04464">
    <property type="entry name" value="Glyphos_transf"/>
    <property type="match status" value="1"/>
</dbReference>
<proteinExistence type="predicted"/>
<organism evidence="1 2">
    <name type="scientific">Candidatus Giovannonibacteria bacterium RIFCSPLOWO2_01_FULL_44_16</name>
    <dbReference type="NCBI Taxonomy" id="1798348"/>
    <lineage>
        <taxon>Bacteria</taxon>
        <taxon>Candidatus Giovannoniibacteriota</taxon>
    </lineage>
</organism>
<evidence type="ECO:0000313" key="2">
    <source>
        <dbReference type="Proteomes" id="UP000178046"/>
    </source>
</evidence>
<dbReference type="SUPFAM" id="SSF53756">
    <property type="entry name" value="UDP-Glycosyltransferase/glycogen phosphorylase"/>
    <property type="match status" value="1"/>
</dbReference>
<sequence length="469" mass="54069">MKTVFVTSYHAHISRNILLTDAFFLLKSRSDLRIVLLVPDYKVDYFKKNFALPSEALAKERRVIVEGVPLYKSSKTTKGLFFKRFAEVLMPSETRIIKQRQKFYTNGKISNLLFFWAGNIFGRSFFLRRLVRYADIKLSPKGFYYDLIDKYRPDAVFANDLHNENDISLMQDAKRRGVSVIGMFRSWDNPTQSILRVFPDKLLAGSLAIASEAVRWQGYPKEKIILTGHPHYDKYLKGPTKTKEEFFREFGLDPRKRLVLFTPLGDKFLSVNDIDQYTMEALKDLPPSEAQVLVRFPPDEPVALKNFEKPANMFFHQPGFVFDKNRFEDREMRREDDESLINEIYWSDIVITGPTSINLDAAFFDKPIIASNLIPPPAGGPKRHYFETDYCFDFTHVKKMLGTGGAAYVQSKADLLYQIKKYLNDPKSDSEGRAEIRSLWFSHADGKAGERVATEVFKFITLGGATAKW</sequence>
<gene>
    <name evidence="1" type="ORF">A2924_00875</name>
</gene>
<dbReference type="AlphaFoldDB" id="A0A1F5X1H3"/>
<dbReference type="EMBL" id="MFIA01000036">
    <property type="protein sequence ID" value="OGF81745.1"/>
    <property type="molecule type" value="Genomic_DNA"/>
</dbReference>
<dbReference type="Gene3D" id="3.40.50.12580">
    <property type="match status" value="1"/>
</dbReference>
<comment type="caution">
    <text evidence="1">The sequence shown here is derived from an EMBL/GenBank/DDBJ whole genome shotgun (WGS) entry which is preliminary data.</text>
</comment>